<dbReference type="CDD" id="cd06588">
    <property type="entry name" value="PhnB_like"/>
    <property type="match status" value="1"/>
</dbReference>
<dbReference type="Proteomes" id="UP000252884">
    <property type="component" value="Unassembled WGS sequence"/>
</dbReference>
<dbReference type="EMBL" id="QPJK01000015">
    <property type="protein sequence ID" value="RCW64419.1"/>
    <property type="molecule type" value="Genomic_DNA"/>
</dbReference>
<dbReference type="RefSeq" id="WP_114472288.1">
    <property type="nucleotide sequence ID" value="NZ_QPJK01000015.1"/>
</dbReference>
<comment type="caution">
    <text evidence="2">The sequence shown here is derived from an EMBL/GenBank/DDBJ whole genome shotgun (WGS) entry which is preliminary data.</text>
</comment>
<dbReference type="InterPro" id="IPR028973">
    <property type="entry name" value="PhnB-like"/>
</dbReference>
<dbReference type="Pfam" id="PF06983">
    <property type="entry name" value="3-dmu-9_3-mt"/>
    <property type="match status" value="1"/>
</dbReference>
<accession>A0A368X9M0</accession>
<dbReference type="PANTHER" id="PTHR33990:SF1">
    <property type="entry name" value="PROTEIN YJDN"/>
    <property type="match status" value="1"/>
</dbReference>
<dbReference type="SUPFAM" id="SSF54593">
    <property type="entry name" value="Glyoxalase/Bleomycin resistance protein/Dihydroxybiphenyl dioxygenase"/>
    <property type="match status" value="1"/>
</dbReference>
<dbReference type="OrthoDB" id="9795306at2"/>
<gene>
    <name evidence="2" type="ORF">DES41_11543</name>
</gene>
<name>A0A368X9M0_9BURK</name>
<keyword evidence="3" id="KW-1185">Reference proteome</keyword>
<dbReference type="AlphaFoldDB" id="A0A368X9M0"/>
<reference evidence="2 3" key="1">
    <citation type="submission" date="2018-07" db="EMBL/GenBank/DDBJ databases">
        <title>Genomic Encyclopedia of Type Strains, Phase IV (KMG-IV): sequencing the most valuable type-strain genomes for metagenomic binning, comparative biology and taxonomic classification.</title>
        <authorList>
            <person name="Goeker M."/>
        </authorList>
    </citation>
    <scope>NUCLEOTIDE SEQUENCE [LARGE SCALE GENOMIC DNA]</scope>
    <source>
        <strain evidence="2 3">DSM 21634</strain>
    </source>
</reference>
<proteinExistence type="predicted"/>
<feature type="domain" description="PhnB-like" evidence="1">
    <location>
        <begin position="3"/>
        <end position="139"/>
    </location>
</feature>
<dbReference type="InterPro" id="IPR029068">
    <property type="entry name" value="Glyas_Bleomycin-R_OHBP_Dase"/>
</dbReference>
<evidence type="ECO:0000259" key="1">
    <source>
        <dbReference type="Pfam" id="PF06983"/>
    </source>
</evidence>
<evidence type="ECO:0000313" key="2">
    <source>
        <dbReference type="EMBL" id="RCW64419.1"/>
    </source>
</evidence>
<dbReference type="PANTHER" id="PTHR33990">
    <property type="entry name" value="PROTEIN YJDN-RELATED"/>
    <property type="match status" value="1"/>
</dbReference>
<dbReference type="Gene3D" id="3.10.180.10">
    <property type="entry name" value="2,3-Dihydroxybiphenyl 1,2-Dioxygenase, domain 1"/>
    <property type="match status" value="1"/>
</dbReference>
<protein>
    <submittedName>
        <fullName evidence="2">PhnB protein</fullName>
    </submittedName>
</protein>
<evidence type="ECO:0000313" key="3">
    <source>
        <dbReference type="Proteomes" id="UP000252884"/>
    </source>
</evidence>
<organism evidence="2 3">
    <name type="scientific">Pseudorhodoferax soli</name>
    <dbReference type="NCBI Taxonomy" id="545864"/>
    <lineage>
        <taxon>Bacteria</taxon>
        <taxon>Pseudomonadati</taxon>
        <taxon>Pseudomonadota</taxon>
        <taxon>Betaproteobacteria</taxon>
        <taxon>Burkholderiales</taxon>
        <taxon>Comamonadaceae</taxon>
    </lineage>
</organism>
<sequence length="148" mass="16079">MQIHPYLSFEGRCQEALDFYRDKLGATVGLVMRFKDAPPMDQPPPEGCAGGPPPDGEKVMHSELRIGDTTLMATDGMASGKPSFAGISLSLVVADESEARQRFDALADGGQVQMPLAKTFFSPAFGMVDDRFGVHWLIVVQDPNQPPR</sequence>